<dbReference type="AlphaFoldDB" id="A0A645A7S3"/>
<organism evidence="3">
    <name type="scientific">bioreactor metagenome</name>
    <dbReference type="NCBI Taxonomy" id="1076179"/>
    <lineage>
        <taxon>unclassified sequences</taxon>
        <taxon>metagenomes</taxon>
        <taxon>ecological metagenomes</taxon>
    </lineage>
</organism>
<sequence>MRADNGQLCSNDPDVSNKRIDSRDEERSVQSAAGLLCSYAVGLFHLHLPVVIAFIETFF</sequence>
<evidence type="ECO:0000313" key="3">
    <source>
        <dbReference type="EMBL" id="MPM46923.1"/>
    </source>
</evidence>
<keyword evidence="2" id="KW-1133">Transmembrane helix</keyword>
<feature type="region of interest" description="Disordered" evidence="1">
    <location>
        <begin position="1"/>
        <end position="25"/>
    </location>
</feature>
<accession>A0A645A7S3</accession>
<keyword evidence="2" id="KW-0812">Transmembrane</keyword>
<evidence type="ECO:0000256" key="2">
    <source>
        <dbReference type="SAM" id="Phobius"/>
    </source>
</evidence>
<dbReference type="EMBL" id="VSSQ01011478">
    <property type="protein sequence ID" value="MPM46923.1"/>
    <property type="molecule type" value="Genomic_DNA"/>
</dbReference>
<feature type="compositionally biased region" description="Basic and acidic residues" evidence="1">
    <location>
        <begin position="15"/>
        <end position="25"/>
    </location>
</feature>
<proteinExistence type="predicted"/>
<keyword evidence="2" id="KW-0472">Membrane</keyword>
<feature type="transmembrane region" description="Helical" evidence="2">
    <location>
        <begin position="32"/>
        <end position="55"/>
    </location>
</feature>
<comment type="caution">
    <text evidence="3">The sequence shown here is derived from an EMBL/GenBank/DDBJ whole genome shotgun (WGS) entry which is preliminary data.</text>
</comment>
<gene>
    <name evidence="3" type="ORF">SDC9_93630</name>
</gene>
<name>A0A645A7S3_9ZZZZ</name>
<reference evidence="3" key="1">
    <citation type="submission" date="2019-08" db="EMBL/GenBank/DDBJ databases">
        <authorList>
            <person name="Kucharzyk K."/>
            <person name="Murdoch R.W."/>
            <person name="Higgins S."/>
            <person name="Loffler F."/>
        </authorList>
    </citation>
    <scope>NUCLEOTIDE SEQUENCE</scope>
</reference>
<protein>
    <submittedName>
        <fullName evidence="3">Uncharacterized protein</fullName>
    </submittedName>
</protein>
<evidence type="ECO:0000256" key="1">
    <source>
        <dbReference type="SAM" id="MobiDB-lite"/>
    </source>
</evidence>